<dbReference type="NCBIfam" id="TIGR00174">
    <property type="entry name" value="miaA"/>
    <property type="match status" value="1"/>
</dbReference>
<evidence type="ECO:0000256" key="5">
    <source>
        <dbReference type="ARBA" id="ARBA00022694"/>
    </source>
</evidence>
<accession>A0ABY5ZFN1</accession>
<comment type="catalytic activity">
    <reaction evidence="9 10 11">
        <text>adenosine(37) in tRNA + dimethylallyl diphosphate = N(6)-dimethylallyladenosine(37) in tRNA + diphosphate</text>
        <dbReference type="Rhea" id="RHEA:26482"/>
        <dbReference type="Rhea" id="RHEA-COMP:10162"/>
        <dbReference type="Rhea" id="RHEA-COMP:10375"/>
        <dbReference type="ChEBI" id="CHEBI:33019"/>
        <dbReference type="ChEBI" id="CHEBI:57623"/>
        <dbReference type="ChEBI" id="CHEBI:74411"/>
        <dbReference type="ChEBI" id="CHEBI:74415"/>
        <dbReference type="EC" id="2.5.1.75"/>
    </reaction>
</comment>
<keyword evidence="5 10" id="KW-0819">tRNA processing</keyword>
<dbReference type="Proteomes" id="UP001060414">
    <property type="component" value="Chromosome"/>
</dbReference>
<evidence type="ECO:0000256" key="7">
    <source>
        <dbReference type="ARBA" id="ARBA00022840"/>
    </source>
</evidence>
<comment type="subunit">
    <text evidence="10">Monomer.</text>
</comment>
<evidence type="ECO:0000256" key="2">
    <source>
        <dbReference type="ARBA" id="ARBA00003213"/>
    </source>
</evidence>
<dbReference type="InterPro" id="IPR027417">
    <property type="entry name" value="P-loop_NTPase"/>
</dbReference>
<evidence type="ECO:0000313" key="15">
    <source>
        <dbReference type="Proteomes" id="UP001060414"/>
    </source>
</evidence>
<dbReference type="RefSeq" id="WP_260746259.1">
    <property type="nucleotide sequence ID" value="NZ_CP092109.1"/>
</dbReference>
<comment type="similarity">
    <text evidence="3 10 13">Belongs to the IPP transferase family.</text>
</comment>
<evidence type="ECO:0000256" key="6">
    <source>
        <dbReference type="ARBA" id="ARBA00022741"/>
    </source>
</evidence>
<evidence type="ECO:0000256" key="8">
    <source>
        <dbReference type="ARBA" id="ARBA00022842"/>
    </source>
</evidence>
<dbReference type="Gene3D" id="3.40.50.300">
    <property type="entry name" value="P-loop containing nucleotide triphosphate hydrolases"/>
    <property type="match status" value="1"/>
</dbReference>
<reference evidence="14" key="1">
    <citation type="journal article" date="2022" name="Environ. Microbiol.">
        <title>Geoalkalibacter halelectricus SAP #1 sp. nov. possessing extracellular electron transfer and mineral#reducing capabilities from a haloalkaline environment.</title>
        <authorList>
            <person name="Yadav S."/>
            <person name="Singh R."/>
            <person name="Sundharam S.S."/>
            <person name="Chaudhary S."/>
            <person name="Krishnamurthi S."/>
            <person name="Patil S.A."/>
        </authorList>
    </citation>
    <scope>NUCLEOTIDE SEQUENCE</scope>
    <source>
        <strain evidence="14">SAP-1</strain>
    </source>
</reference>
<feature type="site" description="Interaction with substrate tRNA" evidence="10">
    <location>
        <position position="129"/>
    </location>
</feature>
<keyword evidence="15" id="KW-1185">Reference proteome</keyword>
<keyword evidence="4 10" id="KW-0808">Transferase</keyword>
<evidence type="ECO:0000256" key="10">
    <source>
        <dbReference type="HAMAP-Rule" id="MF_00185"/>
    </source>
</evidence>
<proteinExistence type="inferred from homology"/>
<dbReference type="SUPFAM" id="SSF52540">
    <property type="entry name" value="P-loop containing nucleoside triphosphate hydrolases"/>
    <property type="match status" value="2"/>
</dbReference>
<protein>
    <recommendedName>
        <fullName evidence="10">tRNA dimethylallyltransferase</fullName>
        <ecNumber evidence="10">2.5.1.75</ecNumber>
    </recommendedName>
    <alternativeName>
        <fullName evidence="10">Dimethylallyl diphosphate:tRNA dimethylallyltransferase</fullName>
        <shortName evidence="10">DMAPP:tRNA dimethylallyltransferase</shortName>
        <shortName evidence="10">DMATase</shortName>
    </alternativeName>
    <alternativeName>
        <fullName evidence="10">Isopentenyl-diphosphate:tRNA isopentenyltransferase</fullName>
        <shortName evidence="10">IPP transferase</shortName>
        <shortName evidence="10">IPPT</shortName>
        <shortName evidence="10">IPTase</shortName>
    </alternativeName>
</protein>
<feature type="site" description="Interaction with substrate tRNA" evidence="10">
    <location>
        <position position="106"/>
    </location>
</feature>
<comment type="caution">
    <text evidence="10">Lacks conserved residue(s) required for the propagation of feature annotation.</text>
</comment>
<evidence type="ECO:0000256" key="9">
    <source>
        <dbReference type="ARBA" id="ARBA00049563"/>
    </source>
</evidence>
<evidence type="ECO:0000256" key="3">
    <source>
        <dbReference type="ARBA" id="ARBA00005842"/>
    </source>
</evidence>
<dbReference type="InterPro" id="IPR018022">
    <property type="entry name" value="IPT"/>
</dbReference>
<dbReference type="EMBL" id="CP092109">
    <property type="protein sequence ID" value="UWZ77911.1"/>
    <property type="molecule type" value="Genomic_DNA"/>
</dbReference>
<dbReference type="InterPro" id="IPR039657">
    <property type="entry name" value="Dimethylallyltransferase"/>
</dbReference>
<evidence type="ECO:0000256" key="4">
    <source>
        <dbReference type="ARBA" id="ARBA00022679"/>
    </source>
</evidence>
<gene>
    <name evidence="10 14" type="primary">miaA</name>
    <name evidence="14" type="ORF">L9S41_09360</name>
</gene>
<dbReference type="PANTHER" id="PTHR11088:SF60">
    <property type="entry name" value="TRNA DIMETHYLALLYLTRANSFERASE"/>
    <property type="match status" value="1"/>
</dbReference>
<evidence type="ECO:0000256" key="13">
    <source>
        <dbReference type="RuleBase" id="RU003785"/>
    </source>
</evidence>
<comment type="function">
    <text evidence="2 10 12">Catalyzes the transfer of a dimethylallyl group onto the adenine at position 37 in tRNAs that read codons beginning with uridine, leading to the formation of N6-(dimethylallyl)adenosine (i(6)A).</text>
</comment>
<keyword evidence="7 10" id="KW-0067">ATP-binding</keyword>
<dbReference type="EC" id="2.5.1.75" evidence="10"/>
<dbReference type="HAMAP" id="MF_00185">
    <property type="entry name" value="IPP_trans"/>
    <property type="match status" value="1"/>
</dbReference>
<dbReference type="GO" id="GO:0052381">
    <property type="term" value="F:tRNA dimethylallyltransferase activity"/>
    <property type="evidence" value="ECO:0007669"/>
    <property type="project" value="UniProtKB-EC"/>
</dbReference>
<feature type="binding site" evidence="10">
    <location>
        <begin position="18"/>
        <end position="23"/>
    </location>
    <ligand>
        <name>substrate</name>
    </ligand>
</feature>
<evidence type="ECO:0000256" key="1">
    <source>
        <dbReference type="ARBA" id="ARBA00001946"/>
    </source>
</evidence>
<feature type="region of interest" description="Interaction with substrate tRNA" evidence="10">
    <location>
        <begin position="41"/>
        <end position="44"/>
    </location>
</feature>
<evidence type="ECO:0000256" key="12">
    <source>
        <dbReference type="RuleBase" id="RU003784"/>
    </source>
</evidence>
<evidence type="ECO:0000256" key="11">
    <source>
        <dbReference type="RuleBase" id="RU003783"/>
    </source>
</evidence>
<comment type="cofactor">
    <cofactor evidence="1 10">
        <name>Mg(2+)</name>
        <dbReference type="ChEBI" id="CHEBI:18420"/>
    </cofactor>
</comment>
<sequence>MVARKDLSFNLLVVLGPTASGKTRLGVELARRLNGEIISADSRQVFRGMDLGTGKDLAEYGDIPHHLIDIAAAGEEFSVFAFQRAFYDAFAAIGQRGRLPLLVGGTGLYLDAVLRGYRLVEVPPDPALRTRLAILDDAALRERLRRLKPDLHNTTDLQDRERLIRAIEIASGEQAAALEQPPLPRLTPLVLGVRWERAELRRRIAQRLHARLDQGLVEEVAHLHAAGVPWARLEFYGLEYRFIAQHLQGALTYDAMVRQLTIAIGQFAKRQETFFRRMERQGLGIHWLDGRTDALAQALAIVHEATPGGLG</sequence>
<keyword evidence="6 10" id="KW-0547">Nucleotide-binding</keyword>
<evidence type="ECO:0000313" key="14">
    <source>
        <dbReference type="EMBL" id="UWZ77911.1"/>
    </source>
</evidence>
<feature type="binding site" evidence="10">
    <location>
        <begin position="16"/>
        <end position="23"/>
    </location>
    <ligand>
        <name>ATP</name>
        <dbReference type="ChEBI" id="CHEBI:30616"/>
    </ligand>
</feature>
<dbReference type="PANTHER" id="PTHR11088">
    <property type="entry name" value="TRNA DIMETHYLALLYLTRANSFERASE"/>
    <property type="match status" value="1"/>
</dbReference>
<organism evidence="14 15">
    <name type="scientific">Geoalkalibacter halelectricus</name>
    <dbReference type="NCBI Taxonomy" id="2847045"/>
    <lineage>
        <taxon>Bacteria</taxon>
        <taxon>Pseudomonadati</taxon>
        <taxon>Thermodesulfobacteriota</taxon>
        <taxon>Desulfuromonadia</taxon>
        <taxon>Desulfuromonadales</taxon>
        <taxon>Geoalkalibacteraceae</taxon>
        <taxon>Geoalkalibacter</taxon>
    </lineage>
</organism>
<name>A0ABY5ZFN1_9BACT</name>
<dbReference type="Pfam" id="PF01715">
    <property type="entry name" value="IPPT"/>
    <property type="match status" value="1"/>
</dbReference>
<keyword evidence="8 10" id="KW-0460">Magnesium</keyword>